<evidence type="ECO:0000256" key="1">
    <source>
        <dbReference type="SAM" id="Phobius"/>
    </source>
</evidence>
<dbReference type="AlphaFoldDB" id="A0A9D1IE23"/>
<reference evidence="2" key="1">
    <citation type="submission" date="2020-10" db="EMBL/GenBank/DDBJ databases">
        <authorList>
            <person name="Gilroy R."/>
        </authorList>
    </citation>
    <scope>NUCLEOTIDE SEQUENCE</scope>
    <source>
        <strain evidence="2">ChiGjej1B1-19959</strain>
    </source>
</reference>
<proteinExistence type="predicted"/>
<dbReference type="EMBL" id="DVMW01000024">
    <property type="protein sequence ID" value="HIU35513.1"/>
    <property type="molecule type" value="Genomic_DNA"/>
</dbReference>
<feature type="transmembrane region" description="Helical" evidence="1">
    <location>
        <begin position="62"/>
        <end position="81"/>
    </location>
</feature>
<accession>A0A9D1IE23</accession>
<organism evidence="2 3">
    <name type="scientific">Candidatus Fimenecus excrementigallinarum</name>
    <dbReference type="NCBI Taxonomy" id="2840816"/>
    <lineage>
        <taxon>Bacteria</taxon>
        <taxon>Bacillati</taxon>
        <taxon>Bacillota</taxon>
        <taxon>Clostridia</taxon>
        <taxon>Candidatus Fimenecus</taxon>
    </lineage>
</organism>
<comment type="caution">
    <text evidence="2">The sequence shown here is derived from an EMBL/GenBank/DDBJ whole genome shotgun (WGS) entry which is preliminary data.</text>
</comment>
<sequence length="91" mass="9925">MALFLTGYLVVGVLWMLAVYGLSYREAPDNRCRVALLVLYVLAILGVLFATGALEAFGWNRLYSTLVALAVLGGIYAADTLGKRARERKGK</sequence>
<dbReference type="Proteomes" id="UP000824071">
    <property type="component" value="Unassembled WGS sequence"/>
</dbReference>
<reference evidence="2" key="2">
    <citation type="journal article" date="2021" name="PeerJ">
        <title>Extensive microbial diversity within the chicken gut microbiome revealed by metagenomics and culture.</title>
        <authorList>
            <person name="Gilroy R."/>
            <person name="Ravi A."/>
            <person name="Getino M."/>
            <person name="Pursley I."/>
            <person name="Horton D.L."/>
            <person name="Alikhan N.F."/>
            <person name="Baker D."/>
            <person name="Gharbi K."/>
            <person name="Hall N."/>
            <person name="Watson M."/>
            <person name="Adriaenssens E.M."/>
            <person name="Foster-Nyarko E."/>
            <person name="Jarju S."/>
            <person name="Secka A."/>
            <person name="Antonio M."/>
            <person name="Oren A."/>
            <person name="Chaudhuri R.R."/>
            <person name="La Ragione R."/>
            <person name="Hildebrand F."/>
            <person name="Pallen M.J."/>
        </authorList>
    </citation>
    <scope>NUCLEOTIDE SEQUENCE</scope>
    <source>
        <strain evidence="2">ChiGjej1B1-19959</strain>
    </source>
</reference>
<keyword evidence="1" id="KW-1133">Transmembrane helix</keyword>
<evidence type="ECO:0000313" key="2">
    <source>
        <dbReference type="EMBL" id="HIU35513.1"/>
    </source>
</evidence>
<name>A0A9D1IE23_9FIRM</name>
<protein>
    <submittedName>
        <fullName evidence="2">Uncharacterized protein</fullName>
    </submittedName>
</protein>
<gene>
    <name evidence="2" type="ORF">IAC53_02760</name>
</gene>
<keyword evidence="1" id="KW-0472">Membrane</keyword>
<evidence type="ECO:0000313" key="3">
    <source>
        <dbReference type="Proteomes" id="UP000824071"/>
    </source>
</evidence>
<feature type="transmembrane region" description="Helical" evidence="1">
    <location>
        <begin position="6"/>
        <end position="22"/>
    </location>
</feature>
<keyword evidence="1" id="KW-0812">Transmembrane</keyword>
<feature type="transmembrane region" description="Helical" evidence="1">
    <location>
        <begin position="34"/>
        <end position="56"/>
    </location>
</feature>